<evidence type="ECO:0000313" key="9">
    <source>
        <dbReference type="Proteomes" id="UP000824469"/>
    </source>
</evidence>
<dbReference type="PRINTS" id="PR00134">
    <property type="entry name" value="GLHYDRLASE10"/>
</dbReference>
<comment type="similarity">
    <text evidence="1">Belongs to the glycosyl hydrolase 10 (cellulase F) family.</text>
</comment>
<evidence type="ECO:0000256" key="4">
    <source>
        <dbReference type="ARBA" id="ARBA00022801"/>
    </source>
</evidence>
<keyword evidence="6" id="KW-0624">Polysaccharide degradation</keyword>
<dbReference type="SUPFAM" id="SSF51445">
    <property type="entry name" value="(Trans)glycosidases"/>
    <property type="match status" value="1"/>
</dbReference>
<dbReference type="Pfam" id="PF02018">
    <property type="entry name" value="CBM_4_9"/>
    <property type="match status" value="3"/>
</dbReference>
<keyword evidence="3" id="KW-0677">Repeat</keyword>
<accession>A0AA38CVP2</accession>
<gene>
    <name evidence="8" type="ORF">KI387_008123</name>
</gene>
<dbReference type="Gene3D" id="3.20.20.80">
    <property type="entry name" value="Glycosidases"/>
    <property type="match status" value="1"/>
</dbReference>
<keyword evidence="4" id="KW-0378">Hydrolase</keyword>
<evidence type="ECO:0000259" key="7">
    <source>
        <dbReference type="PROSITE" id="PS51760"/>
    </source>
</evidence>
<organism evidence="8 9">
    <name type="scientific">Taxus chinensis</name>
    <name type="common">Chinese yew</name>
    <name type="synonym">Taxus wallichiana var. chinensis</name>
    <dbReference type="NCBI Taxonomy" id="29808"/>
    <lineage>
        <taxon>Eukaryota</taxon>
        <taxon>Viridiplantae</taxon>
        <taxon>Streptophyta</taxon>
        <taxon>Embryophyta</taxon>
        <taxon>Tracheophyta</taxon>
        <taxon>Spermatophyta</taxon>
        <taxon>Pinopsida</taxon>
        <taxon>Pinidae</taxon>
        <taxon>Conifers II</taxon>
        <taxon>Cupressales</taxon>
        <taxon>Taxaceae</taxon>
        <taxon>Taxus</taxon>
    </lineage>
</organism>
<proteinExistence type="inferred from homology"/>
<sequence>MEAVEGNIIINHDFSDGLASWHANSCTGFVSDGLRYAKEVKAESGSQYAVVSNRTECWQGLEQDITPRLSPHLTYDVSAFVRTWGSTEQTANVVATLKLEDPNSAPTFLTIGRATASRERWAKLEGTFSLKIIPSQVIFYLEGPSPGIDLLIDRVHAWPATTIKGEFNKSFKAGHDNIIRNPFFEDGLNNWTGRNCKLVLRDVANDEHLPSGGKHYASATERTQFWNGIQQDISGRAKGKSVYEVSAMVRITGNLQSAEVRATLWVQTTDQREQYITMGKVQASVKDWMHLQGKFLLNPEPAKAVAYLEGPPAGIDILVDSFLMYPAEKTRPSPRPIIENPGYGQNIVDNSNLFDGLKGWFPLGPCSLNIATGSPRVIPPAAQESLGWKQSLSGNYILVTNRSQNWQGPAQIITEKLKLFITYQVTAWVRVGSGGTGAQNVNVALSIDNQWVTGGEVEADVHVWREVAGSFRLEKKPSNVMLYVQGPSAGVDLMVAGLQIFAVDGKARFEHLKKQTQKVRMRDVILKISGAEVKKFHGFCVKVKQIHNSFPLGTCINRNSIDNEDYVAFFVKFFNWAVFENEMKWPWTEPQKGQHNYKDADDLTDLCKCHGIRIRGHCIFWEDQNAVPQWVRALNKEELRAAIQNRIADLLSRYSGRFQHFDVNNEMLHNSFYQERLGKEIWAYMFKMVHQLDPSATLFVNDYHVEDGRDARSSPEKYIDQIVYLQTQGAPVGGIGVQGHSAYPVGSIISSALDKLSVLGLPIWFTEVDVHSANEFVRADDLEVFFREAFAHPAVEGIMLWGFWELAMATEQAHLVDADGAINVTGKRFLALKKEWTTHLEGYTDHQGQFPFRGFHGAYEVEVSLHPYKVKHNFVVDKGDTPL</sequence>
<keyword evidence="2" id="KW-0858">Xylan degradation</keyword>
<evidence type="ECO:0000256" key="2">
    <source>
        <dbReference type="ARBA" id="ARBA00022651"/>
    </source>
</evidence>
<evidence type="ECO:0000256" key="6">
    <source>
        <dbReference type="ARBA" id="ARBA00023326"/>
    </source>
</evidence>
<dbReference type="Proteomes" id="UP000824469">
    <property type="component" value="Unassembled WGS sequence"/>
</dbReference>
<feature type="domain" description="GH10" evidence="7">
    <location>
        <begin position="537"/>
        <end position="832"/>
    </location>
</feature>
<evidence type="ECO:0000313" key="8">
    <source>
        <dbReference type="EMBL" id="KAH9303719.1"/>
    </source>
</evidence>
<dbReference type="SMART" id="SM00633">
    <property type="entry name" value="Glyco_10"/>
    <property type="match status" value="1"/>
</dbReference>
<dbReference type="Gene3D" id="2.60.120.260">
    <property type="entry name" value="Galactose-binding domain-like"/>
    <property type="match status" value="3"/>
</dbReference>
<dbReference type="PANTHER" id="PTHR31490">
    <property type="entry name" value="GLYCOSYL HYDROLASE"/>
    <property type="match status" value="1"/>
</dbReference>
<dbReference type="Pfam" id="PF00331">
    <property type="entry name" value="Glyco_hydro_10"/>
    <property type="match status" value="1"/>
</dbReference>
<dbReference type="EMBL" id="JAHRHJ020000008">
    <property type="protein sequence ID" value="KAH9303719.1"/>
    <property type="molecule type" value="Genomic_DNA"/>
</dbReference>
<dbReference type="GO" id="GO:0031176">
    <property type="term" value="F:endo-1,4-beta-xylanase activity"/>
    <property type="evidence" value="ECO:0007669"/>
    <property type="project" value="UniProtKB-ARBA"/>
</dbReference>
<dbReference type="OMA" id="CKLGVGQ"/>
<evidence type="ECO:0000256" key="5">
    <source>
        <dbReference type="ARBA" id="ARBA00023277"/>
    </source>
</evidence>
<dbReference type="InterPro" id="IPR008979">
    <property type="entry name" value="Galactose-bd-like_sf"/>
</dbReference>
<keyword evidence="9" id="KW-1185">Reference proteome</keyword>
<comment type="caution">
    <text evidence="8">The sequence shown here is derived from an EMBL/GenBank/DDBJ whole genome shotgun (WGS) entry which is preliminary data.</text>
</comment>
<dbReference type="SUPFAM" id="SSF49785">
    <property type="entry name" value="Galactose-binding domain-like"/>
    <property type="match status" value="3"/>
</dbReference>
<dbReference type="InterPro" id="IPR003305">
    <property type="entry name" value="CenC_carb-bd"/>
</dbReference>
<dbReference type="InterPro" id="IPR001000">
    <property type="entry name" value="GH10_dom"/>
</dbReference>
<dbReference type="PROSITE" id="PS51760">
    <property type="entry name" value="GH10_2"/>
    <property type="match status" value="1"/>
</dbReference>
<dbReference type="AlphaFoldDB" id="A0AA38CVP2"/>
<keyword evidence="5" id="KW-0119">Carbohydrate metabolism</keyword>
<dbReference type="InterPro" id="IPR044846">
    <property type="entry name" value="GH10"/>
</dbReference>
<evidence type="ECO:0000256" key="3">
    <source>
        <dbReference type="ARBA" id="ARBA00022737"/>
    </source>
</evidence>
<dbReference type="FunFam" id="3.20.20.80:FF:000104">
    <property type="entry name" value="Endo-1,4-beta-xylanase A"/>
    <property type="match status" value="1"/>
</dbReference>
<evidence type="ECO:0000256" key="1">
    <source>
        <dbReference type="ARBA" id="ARBA00007495"/>
    </source>
</evidence>
<dbReference type="GO" id="GO:0045493">
    <property type="term" value="P:xylan catabolic process"/>
    <property type="evidence" value="ECO:0007669"/>
    <property type="project" value="UniProtKB-KW"/>
</dbReference>
<name>A0AA38CVP2_TAXCH</name>
<protein>
    <recommendedName>
        <fullName evidence="7">GH10 domain-containing protein</fullName>
    </recommendedName>
</protein>
<feature type="non-terminal residue" evidence="8">
    <location>
        <position position="883"/>
    </location>
</feature>
<reference evidence="8 9" key="1">
    <citation type="journal article" date="2021" name="Nat. Plants">
        <title>The Taxus genome provides insights into paclitaxel biosynthesis.</title>
        <authorList>
            <person name="Xiong X."/>
            <person name="Gou J."/>
            <person name="Liao Q."/>
            <person name="Li Y."/>
            <person name="Zhou Q."/>
            <person name="Bi G."/>
            <person name="Li C."/>
            <person name="Du R."/>
            <person name="Wang X."/>
            <person name="Sun T."/>
            <person name="Guo L."/>
            <person name="Liang H."/>
            <person name="Lu P."/>
            <person name="Wu Y."/>
            <person name="Zhang Z."/>
            <person name="Ro D.K."/>
            <person name="Shang Y."/>
            <person name="Huang S."/>
            <person name="Yan J."/>
        </authorList>
    </citation>
    <scope>NUCLEOTIDE SEQUENCE [LARGE SCALE GENOMIC DNA]</scope>
    <source>
        <strain evidence="8">Ta-2019</strain>
    </source>
</reference>
<dbReference type="InterPro" id="IPR017853">
    <property type="entry name" value="GH"/>
</dbReference>
<dbReference type="PANTHER" id="PTHR31490:SF1">
    <property type="entry name" value="ENDO-1,4-BETA-XYLANASE 1"/>
    <property type="match status" value="1"/>
</dbReference>